<dbReference type="PANTHER" id="PTHR31412">
    <property type="entry name" value="ZINC METALLOPROTEASE EGY1"/>
    <property type="match status" value="1"/>
</dbReference>
<dbReference type="GO" id="GO:0016020">
    <property type="term" value="C:membrane"/>
    <property type="evidence" value="ECO:0007669"/>
    <property type="project" value="UniProtKB-SubCell"/>
</dbReference>
<sequence>MDELVLRPRPRSRFPAANLALFLATLATTLWAGFTLSPLAPLGPTLGRVLEGGLPFAGALVAILFTHEMGHYVLARRHRVDTTLPYFIPVPFGAGTLGAVIRIRSALPSRQATLEIGAAGPIAGFLVAVPLLVWGLAHSEVHQVAAGVAGSTVASPLDALRAWMDGRELFGPDTGVRVYGDSLVTWAAQRLVWGTLPAGHEVFVHPVGFAAWLGLLVTSLNLVPMGQLDGGHVLYALLGRRGARAGSEVVSAGLLVAGLTLSWNWLFWWLLTRFLIGARHPPPLRDEPLSPGRRVLAVATLLLFVVTFVPVPISL</sequence>
<keyword evidence="6" id="KW-0378">Hydrolase</keyword>
<feature type="transmembrane region" description="Helical" evidence="10">
    <location>
        <begin position="249"/>
        <end position="271"/>
    </location>
</feature>
<comment type="cofactor">
    <cofactor evidence="1">
        <name>Zn(2+)</name>
        <dbReference type="ChEBI" id="CHEBI:29105"/>
    </cofactor>
</comment>
<dbReference type="GO" id="GO:0008233">
    <property type="term" value="F:peptidase activity"/>
    <property type="evidence" value="ECO:0007669"/>
    <property type="project" value="UniProtKB-KW"/>
</dbReference>
<dbReference type="PANTHER" id="PTHR31412:SF0">
    <property type="entry name" value="ZINC METALLOPROTEASE EGY1, CHLOROPLASTIC-RELATED"/>
    <property type="match status" value="1"/>
</dbReference>
<dbReference type="Pfam" id="PF02163">
    <property type="entry name" value="Peptidase_M50"/>
    <property type="match status" value="1"/>
</dbReference>
<evidence type="ECO:0000256" key="9">
    <source>
        <dbReference type="ARBA" id="ARBA00023136"/>
    </source>
</evidence>
<evidence type="ECO:0000256" key="8">
    <source>
        <dbReference type="ARBA" id="ARBA00022989"/>
    </source>
</evidence>
<feature type="transmembrane region" description="Helical" evidence="10">
    <location>
        <begin position="16"/>
        <end position="34"/>
    </location>
</feature>
<keyword evidence="7" id="KW-0809">Transit peptide</keyword>
<evidence type="ECO:0000259" key="11">
    <source>
        <dbReference type="Pfam" id="PF02163"/>
    </source>
</evidence>
<accession>B8JCS7</accession>
<reference evidence="12" key="1">
    <citation type="submission" date="2009-01" db="EMBL/GenBank/DDBJ databases">
        <title>Complete sequence of Anaeromyxobacter dehalogenans 2CP-1.</title>
        <authorList>
            <consortium name="US DOE Joint Genome Institute"/>
            <person name="Lucas S."/>
            <person name="Copeland A."/>
            <person name="Lapidus A."/>
            <person name="Glavina del Rio T."/>
            <person name="Dalin E."/>
            <person name="Tice H."/>
            <person name="Bruce D."/>
            <person name="Goodwin L."/>
            <person name="Pitluck S."/>
            <person name="Saunders E."/>
            <person name="Brettin T."/>
            <person name="Detter J.C."/>
            <person name="Han C."/>
            <person name="Larimer F."/>
            <person name="Land M."/>
            <person name="Hauser L."/>
            <person name="Kyrpides N."/>
            <person name="Ovchinnikova G."/>
            <person name="Beliaev A.S."/>
            <person name="Richardson P."/>
        </authorList>
    </citation>
    <scope>NUCLEOTIDE SEQUENCE</scope>
    <source>
        <strain evidence="12">2CP-1</strain>
    </source>
</reference>
<gene>
    <name evidence="12" type="ordered locus">A2cp1_4480</name>
</gene>
<evidence type="ECO:0000256" key="2">
    <source>
        <dbReference type="ARBA" id="ARBA00004141"/>
    </source>
</evidence>
<dbReference type="HOGENOM" id="CLU_028221_0_0_7"/>
<evidence type="ECO:0000256" key="5">
    <source>
        <dbReference type="ARBA" id="ARBA00022692"/>
    </source>
</evidence>
<evidence type="ECO:0000313" key="12">
    <source>
        <dbReference type="EMBL" id="ACL67797.1"/>
    </source>
</evidence>
<feature type="transmembrane region" description="Helical" evidence="10">
    <location>
        <begin position="291"/>
        <end position="313"/>
    </location>
</feature>
<dbReference type="InterPro" id="IPR008915">
    <property type="entry name" value="Peptidase_M50"/>
</dbReference>
<dbReference type="InterPro" id="IPR044838">
    <property type="entry name" value="EGY1-like"/>
</dbReference>
<feature type="transmembrane region" description="Helical" evidence="10">
    <location>
        <begin position="86"/>
        <end position="104"/>
    </location>
</feature>
<feature type="transmembrane region" description="Helical" evidence="10">
    <location>
        <begin position="54"/>
        <end position="74"/>
    </location>
</feature>
<dbReference type="CDD" id="cd06160">
    <property type="entry name" value="S2P-M50_like_2"/>
    <property type="match status" value="1"/>
</dbReference>
<comment type="similarity">
    <text evidence="3">Belongs to the peptidase M50B family.</text>
</comment>
<keyword evidence="5 10" id="KW-0812">Transmembrane</keyword>
<feature type="domain" description="Peptidase M50" evidence="11">
    <location>
        <begin position="56"/>
        <end position="259"/>
    </location>
</feature>
<dbReference type="AlphaFoldDB" id="B8JCS7"/>
<protein>
    <submittedName>
        <fullName evidence="12">Peptidase M50</fullName>
    </submittedName>
</protein>
<dbReference type="EMBL" id="CP001359">
    <property type="protein sequence ID" value="ACL67797.1"/>
    <property type="molecule type" value="Genomic_DNA"/>
</dbReference>
<feature type="transmembrane region" description="Helical" evidence="10">
    <location>
        <begin position="116"/>
        <end position="137"/>
    </location>
</feature>
<name>B8JCS7_ANAD2</name>
<organism evidence="12 13">
    <name type="scientific">Anaeromyxobacter dehalogenans (strain ATCC BAA-258 / DSM 21875 / 2CP-1)</name>
    <dbReference type="NCBI Taxonomy" id="455488"/>
    <lineage>
        <taxon>Bacteria</taxon>
        <taxon>Pseudomonadati</taxon>
        <taxon>Myxococcota</taxon>
        <taxon>Myxococcia</taxon>
        <taxon>Myxococcales</taxon>
        <taxon>Cystobacterineae</taxon>
        <taxon>Anaeromyxobacteraceae</taxon>
        <taxon>Anaeromyxobacter</taxon>
    </lineage>
</organism>
<dbReference type="Proteomes" id="UP000007089">
    <property type="component" value="Chromosome"/>
</dbReference>
<proteinExistence type="inferred from homology"/>
<comment type="subcellular location">
    <subcellularLocation>
        <location evidence="2">Membrane</location>
        <topology evidence="2">Multi-pass membrane protein</topology>
    </subcellularLocation>
</comment>
<keyword evidence="9 10" id="KW-0472">Membrane</keyword>
<evidence type="ECO:0000256" key="10">
    <source>
        <dbReference type="SAM" id="Phobius"/>
    </source>
</evidence>
<dbReference type="GO" id="GO:0006508">
    <property type="term" value="P:proteolysis"/>
    <property type="evidence" value="ECO:0007669"/>
    <property type="project" value="UniProtKB-KW"/>
</dbReference>
<evidence type="ECO:0000313" key="13">
    <source>
        <dbReference type="Proteomes" id="UP000007089"/>
    </source>
</evidence>
<dbReference type="KEGG" id="acp:A2cp1_4480"/>
<keyword evidence="4" id="KW-0645">Protease</keyword>
<evidence type="ECO:0000256" key="1">
    <source>
        <dbReference type="ARBA" id="ARBA00001947"/>
    </source>
</evidence>
<keyword evidence="13" id="KW-1185">Reference proteome</keyword>
<evidence type="ECO:0000256" key="4">
    <source>
        <dbReference type="ARBA" id="ARBA00022670"/>
    </source>
</evidence>
<keyword evidence="8 10" id="KW-1133">Transmembrane helix</keyword>
<dbReference type="RefSeq" id="WP_015935476.1">
    <property type="nucleotide sequence ID" value="NC_011891.1"/>
</dbReference>
<evidence type="ECO:0000256" key="7">
    <source>
        <dbReference type="ARBA" id="ARBA00022946"/>
    </source>
</evidence>
<evidence type="ECO:0000256" key="6">
    <source>
        <dbReference type="ARBA" id="ARBA00022801"/>
    </source>
</evidence>
<evidence type="ECO:0000256" key="3">
    <source>
        <dbReference type="ARBA" id="ARBA00007931"/>
    </source>
</evidence>